<protein>
    <submittedName>
        <fullName evidence="1">Uncharacterized protein</fullName>
    </submittedName>
</protein>
<proteinExistence type="predicted"/>
<organism evidence="1 2">
    <name type="scientific">Vanilla planifolia</name>
    <name type="common">Vanilla</name>
    <dbReference type="NCBI Taxonomy" id="51239"/>
    <lineage>
        <taxon>Eukaryota</taxon>
        <taxon>Viridiplantae</taxon>
        <taxon>Streptophyta</taxon>
        <taxon>Embryophyta</taxon>
        <taxon>Tracheophyta</taxon>
        <taxon>Spermatophyta</taxon>
        <taxon>Magnoliopsida</taxon>
        <taxon>Liliopsida</taxon>
        <taxon>Asparagales</taxon>
        <taxon>Orchidaceae</taxon>
        <taxon>Vanilloideae</taxon>
        <taxon>Vanilleae</taxon>
        <taxon>Vanilla</taxon>
    </lineage>
</organism>
<evidence type="ECO:0000313" key="1">
    <source>
        <dbReference type="EMBL" id="KAG0478389.1"/>
    </source>
</evidence>
<gene>
    <name evidence="1" type="ORF">HPP92_013108</name>
</gene>
<reference evidence="1 2" key="1">
    <citation type="journal article" date="2020" name="Nat. Food">
        <title>A phased Vanilla planifolia genome enables genetic improvement of flavour and production.</title>
        <authorList>
            <person name="Hasing T."/>
            <person name="Tang H."/>
            <person name="Brym M."/>
            <person name="Khazi F."/>
            <person name="Huang T."/>
            <person name="Chambers A.H."/>
        </authorList>
    </citation>
    <scope>NUCLEOTIDE SEQUENCE [LARGE SCALE GENOMIC DNA]</scope>
    <source>
        <tissue evidence="1">Leaf</tissue>
    </source>
</reference>
<evidence type="ECO:0000313" key="2">
    <source>
        <dbReference type="Proteomes" id="UP000639772"/>
    </source>
</evidence>
<comment type="caution">
    <text evidence="1">The sequence shown here is derived from an EMBL/GenBank/DDBJ whole genome shotgun (WGS) entry which is preliminary data.</text>
</comment>
<accession>A0A835UWG0</accession>
<dbReference type="AlphaFoldDB" id="A0A835UWG0"/>
<sequence>VDGASALVKSNVDTETRGLVIGRAGIDGDEDYLIHENETLNDSIASSSGNAMKYCGLCFAIVTVRKGRLHARRMPLRITRAAMMVMRVVMFAQQILK</sequence>
<dbReference type="EMBL" id="JADCNM010000006">
    <property type="protein sequence ID" value="KAG0478389.1"/>
    <property type="molecule type" value="Genomic_DNA"/>
</dbReference>
<feature type="non-terminal residue" evidence="1">
    <location>
        <position position="1"/>
    </location>
</feature>
<name>A0A835UWG0_VANPL</name>
<dbReference type="Proteomes" id="UP000639772">
    <property type="component" value="Chromosome 6"/>
</dbReference>